<keyword evidence="6" id="KW-0808">Transferase</keyword>
<feature type="compositionally biased region" description="Low complexity" evidence="13">
    <location>
        <begin position="49"/>
        <end position="66"/>
    </location>
</feature>
<dbReference type="InterPro" id="IPR002867">
    <property type="entry name" value="IBR_dom"/>
</dbReference>
<dbReference type="PROSITE" id="PS51873">
    <property type="entry name" value="TRIAD"/>
    <property type="match status" value="1"/>
</dbReference>
<evidence type="ECO:0000256" key="6">
    <source>
        <dbReference type="ARBA" id="ARBA00022679"/>
    </source>
</evidence>
<dbReference type="Gene3D" id="1.20.120.1750">
    <property type="match status" value="1"/>
</dbReference>
<gene>
    <name evidence="16" type="ORF">SDM1_23t00008</name>
</gene>
<dbReference type="CDD" id="cd22584">
    <property type="entry name" value="Rcat_RBR_unk"/>
    <property type="match status" value="1"/>
</dbReference>
<evidence type="ECO:0000256" key="2">
    <source>
        <dbReference type="ARBA" id="ARBA00001947"/>
    </source>
</evidence>
<evidence type="ECO:0000256" key="8">
    <source>
        <dbReference type="ARBA" id="ARBA00022737"/>
    </source>
</evidence>
<reference evidence="16" key="3">
    <citation type="submission" date="2004-06" db="EMBL/GenBank/DDBJ databases">
        <authorList>
            <person name="Buell R."/>
        </authorList>
    </citation>
    <scope>NUCLEOTIDE SEQUENCE</scope>
</reference>
<dbReference type="AlphaFoldDB" id="Q6L461"/>
<sequence>MDMDSEDLKTLAAEQRRELMAARDVDLDFDFAYQLQLQEAIDVSLSMQPSTSTAAPPTPTLLQPQPNSSSANDGISKFADVQFSEILQLEREIDDRRLSELEFRIMRDDLQRRIHDHRVAQEILRMPEDEWQDNGDNFELPFGEGTSKSEDKELFRVYFKGLVENFPPNVFIGGIGVAICDSRDELLFEMRKPFFGNAMNRQCIEFKALIEGLNAAIALDLRRVVFYCDYFPIFQFLYINDVKWYRTSKRVSDKFGQQEASYHSVQVIRSGKRECRHGTVTGRWSAKQRKVAALLNQVALLRLKFSFCQPSLVPRNEIKFAFKFAREAMTSQVEKVAETAASRNMYETCAICFEETNFGQIFSVDDCRHRYCVSCMKQHVEVKLLHGIVPKCPHAECNSDLKLDSCSNILTPKLIDIMKQRIKEASIPVTEKVYCPYPKCSALMSKSEVLEYTKGSFLGAERLGISKCTKCNGLFCVNCKVPWHYNIACDEYRKRNPNPPEDLKLKTLAETNLWRQCVKCNHMIELAAGCYHITCRCGYEFCYTCGAPWVDKKATCSCKLWDEDNILDDDNDDDDDDNDDDDYETDYETDYDDYYF</sequence>
<keyword evidence="11" id="KW-0862">Zinc</keyword>
<dbReference type="PROSITE" id="PS50089">
    <property type="entry name" value="ZF_RING_2"/>
    <property type="match status" value="1"/>
</dbReference>
<comment type="similarity">
    <text evidence="4">Belongs to the RBR family. Ariadne subfamily.</text>
</comment>
<dbReference type="EMBL" id="AC142210">
    <property type="protein sequence ID" value="AAT40530.2"/>
    <property type="molecule type" value="Genomic_DNA"/>
</dbReference>
<comment type="catalytic activity">
    <reaction evidence="1">
        <text>[E2 ubiquitin-conjugating enzyme]-S-ubiquitinyl-L-cysteine + [acceptor protein]-L-lysine = [E2 ubiquitin-conjugating enzyme]-L-cysteine + [acceptor protein]-N(6)-ubiquitinyl-L-lysine.</text>
        <dbReference type="EC" id="2.3.2.31"/>
    </reaction>
</comment>
<dbReference type="PANTHER" id="PTHR11685">
    <property type="entry name" value="RBR FAMILY RING FINGER AND IBR DOMAIN-CONTAINING"/>
    <property type="match status" value="1"/>
</dbReference>
<feature type="region of interest" description="Disordered" evidence="13">
    <location>
        <begin position="48"/>
        <end position="73"/>
    </location>
</feature>
<dbReference type="UniPathway" id="UPA00143"/>
<keyword evidence="8" id="KW-0677">Repeat</keyword>
<evidence type="ECO:0000256" key="3">
    <source>
        <dbReference type="ARBA" id="ARBA00003976"/>
    </source>
</evidence>
<feature type="domain" description="RING-type" evidence="15">
    <location>
        <begin position="345"/>
        <end position="562"/>
    </location>
</feature>
<keyword evidence="7" id="KW-0479">Metal-binding</keyword>
<protein>
    <recommendedName>
        <fullName evidence="5">RBR-type E3 ubiquitin transferase</fullName>
        <ecNumber evidence="5">2.3.2.31</ecNumber>
    </recommendedName>
</protein>
<accession>Q6L461</accession>
<name>Q6L461_SOLDE</name>
<comment type="function">
    <text evidence="3">Might act as an E3 ubiquitin-protein ligase, or as part of E3 complex, which accepts ubiquitin from specific E2 ubiquitin-conjugating enzymes and then transfers it to substrates.</text>
</comment>
<evidence type="ECO:0000256" key="13">
    <source>
        <dbReference type="SAM" id="MobiDB-lite"/>
    </source>
</evidence>
<evidence type="ECO:0000256" key="9">
    <source>
        <dbReference type="ARBA" id="ARBA00022771"/>
    </source>
</evidence>
<evidence type="ECO:0000256" key="5">
    <source>
        <dbReference type="ARBA" id="ARBA00012251"/>
    </source>
</evidence>
<dbReference type="InterPro" id="IPR036397">
    <property type="entry name" value="RNaseH_sf"/>
</dbReference>
<feature type="domain" description="RING-type" evidence="14">
    <location>
        <begin position="349"/>
        <end position="393"/>
    </location>
</feature>
<dbReference type="GO" id="GO:0008270">
    <property type="term" value="F:zinc ion binding"/>
    <property type="evidence" value="ECO:0007669"/>
    <property type="project" value="UniProtKB-KW"/>
</dbReference>
<dbReference type="InterPro" id="IPR013083">
    <property type="entry name" value="Znf_RING/FYVE/PHD"/>
</dbReference>
<dbReference type="Pfam" id="PF13456">
    <property type="entry name" value="RVT_3"/>
    <property type="match status" value="1"/>
</dbReference>
<feature type="region of interest" description="Disordered" evidence="13">
    <location>
        <begin position="568"/>
        <end position="596"/>
    </location>
</feature>
<evidence type="ECO:0000256" key="12">
    <source>
        <dbReference type="PROSITE-ProRule" id="PRU00175"/>
    </source>
</evidence>
<reference evidence="16" key="1">
    <citation type="submission" date="2003-03" db="EMBL/GenBank/DDBJ databases">
        <authorList>
            <person name="Buell R."/>
            <person name="Liu J."/>
            <person name="Childs K."/>
            <person name="Zaborsky J."/>
            <person name="Tallon L."/>
            <person name="Wirtz U."/>
            <person name="Wei F."/>
            <person name="Kuang H."/>
            <person name="Zhang P."/>
            <person name="Marano M."/>
            <person name="Baker B."/>
        </authorList>
    </citation>
    <scope>NUCLEOTIDE SEQUENCE</scope>
</reference>
<dbReference type="InterPro" id="IPR031127">
    <property type="entry name" value="E3_UB_ligase_RBR"/>
</dbReference>
<dbReference type="SMART" id="SM00647">
    <property type="entry name" value="IBR"/>
    <property type="match status" value="2"/>
</dbReference>
<dbReference type="GO" id="GO:0003676">
    <property type="term" value="F:nucleic acid binding"/>
    <property type="evidence" value="ECO:0007669"/>
    <property type="project" value="InterPro"/>
</dbReference>
<dbReference type="InterPro" id="IPR044066">
    <property type="entry name" value="TRIAD_supradom"/>
</dbReference>
<dbReference type="InterPro" id="IPR001841">
    <property type="entry name" value="Znf_RING"/>
</dbReference>
<evidence type="ECO:0000259" key="15">
    <source>
        <dbReference type="PROSITE" id="PS51873"/>
    </source>
</evidence>
<dbReference type="InterPro" id="IPR017907">
    <property type="entry name" value="Znf_RING_CS"/>
</dbReference>
<proteinExistence type="inferred from homology"/>
<dbReference type="Gene3D" id="3.30.40.10">
    <property type="entry name" value="Zinc/RING finger domain, C3HC4 (zinc finger)"/>
    <property type="match status" value="1"/>
</dbReference>
<dbReference type="GO" id="GO:0016567">
    <property type="term" value="P:protein ubiquitination"/>
    <property type="evidence" value="ECO:0007669"/>
    <property type="project" value="UniProtKB-UniPathway"/>
</dbReference>
<evidence type="ECO:0000259" key="14">
    <source>
        <dbReference type="PROSITE" id="PS50089"/>
    </source>
</evidence>
<reference evidence="16" key="4">
    <citation type="submission" date="2006-08" db="EMBL/GenBank/DDBJ databases">
        <authorList>
            <person name="Childs K."/>
        </authorList>
    </citation>
    <scope>NUCLEOTIDE SEQUENCE</scope>
</reference>
<dbReference type="PROSITE" id="PS00518">
    <property type="entry name" value="ZF_RING_1"/>
    <property type="match status" value="1"/>
</dbReference>
<dbReference type="CDD" id="cd22582">
    <property type="entry name" value="BRcat_RBR_unk"/>
    <property type="match status" value="1"/>
</dbReference>
<dbReference type="Pfam" id="PF01485">
    <property type="entry name" value="IBR"/>
    <property type="match status" value="2"/>
</dbReference>
<dbReference type="InterPro" id="IPR002156">
    <property type="entry name" value="RNaseH_domain"/>
</dbReference>
<dbReference type="GO" id="GO:0061630">
    <property type="term" value="F:ubiquitin protein ligase activity"/>
    <property type="evidence" value="ECO:0007669"/>
    <property type="project" value="UniProtKB-EC"/>
</dbReference>
<evidence type="ECO:0000256" key="10">
    <source>
        <dbReference type="ARBA" id="ARBA00022786"/>
    </source>
</evidence>
<evidence type="ECO:0000256" key="11">
    <source>
        <dbReference type="ARBA" id="ARBA00022833"/>
    </source>
</evidence>
<reference evidence="16" key="2">
    <citation type="submission" date="2003-03" db="EMBL/GenBank/DDBJ databases">
        <authorList>
            <person name="Ronning C.M."/>
        </authorList>
    </citation>
    <scope>NUCLEOTIDE SEQUENCE</scope>
</reference>
<dbReference type="EC" id="2.3.2.31" evidence="5"/>
<comment type="cofactor">
    <cofactor evidence="2">
        <name>Zn(2+)</name>
        <dbReference type="ChEBI" id="CHEBI:29105"/>
    </cofactor>
</comment>
<dbReference type="SUPFAM" id="SSF57850">
    <property type="entry name" value="RING/U-box"/>
    <property type="match status" value="2"/>
</dbReference>
<dbReference type="Gene3D" id="3.30.420.10">
    <property type="entry name" value="Ribonuclease H-like superfamily/Ribonuclease H"/>
    <property type="match status" value="1"/>
</dbReference>
<evidence type="ECO:0000256" key="4">
    <source>
        <dbReference type="ARBA" id="ARBA00005884"/>
    </source>
</evidence>
<dbReference type="FunFam" id="3.30.40.10:FF:000230">
    <property type="entry name" value="RBR-type E3 ubiquitin transferase"/>
    <property type="match status" value="1"/>
</dbReference>
<evidence type="ECO:0000313" key="16">
    <source>
        <dbReference type="EMBL" id="AAT40530.2"/>
    </source>
</evidence>
<evidence type="ECO:0000256" key="7">
    <source>
        <dbReference type="ARBA" id="ARBA00022723"/>
    </source>
</evidence>
<dbReference type="FunFam" id="1.20.120.1750:FF:000019">
    <property type="entry name" value="RBR-type E3 ubiquitin transferase"/>
    <property type="match status" value="1"/>
</dbReference>
<keyword evidence="9 12" id="KW-0863">Zinc-finger</keyword>
<dbReference type="GO" id="GO:0004523">
    <property type="term" value="F:RNA-DNA hybrid ribonuclease activity"/>
    <property type="evidence" value="ECO:0007669"/>
    <property type="project" value="InterPro"/>
</dbReference>
<evidence type="ECO:0000256" key="1">
    <source>
        <dbReference type="ARBA" id="ARBA00001798"/>
    </source>
</evidence>
<keyword evidence="10" id="KW-0833">Ubl conjugation pathway</keyword>
<organism evidence="16">
    <name type="scientific">Solanum demissum</name>
    <name type="common">Wild potato</name>
    <dbReference type="NCBI Taxonomy" id="50514"/>
    <lineage>
        <taxon>Eukaryota</taxon>
        <taxon>Viridiplantae</taxon>
        <taxon>Streptophyta</taxon>
        <taxon>Embryophyta</taxon>
        <taxon>Tracheophyta</taxon>
        <taxon>Spermatophyta</taxon>
        <taxon>Magnoliopsida</taxon>
        <taxon>eudicotyledons</taxon>
        <taxon>Gunneridae</taxon>
        <taxon>Pentapetalae</taxon>
        <taxon>asterids</taxon>
        <taxon>lamiids</taxon>
        <taxon>Solanales</taxon>
        <taxon>Solanaceae</taxon>
        <taxon>Solanoideae</taxon>
        <taxon>Solaneae</taxon>
        <taxon>Solanum</taxon>
    </lineage>
</organism>